<sequence>MVCLEGDTAMPRRGENIYKRKDGRWEARILNNSGSYRYVYARTYKEVREKKKALHADLDKKEPARAGAACSTAELFERWLYTEPLGSVKASTYESYHRCVTGYIIPFFAQQHAASLSEDMAARFVKHICASSTISDAYKRKVLAVFKTALRHILRGSSEYARIMEAIRLPKAAPKSIEVFSLREQRQIEHTVHASWDNRTAGILICFYTGLRLGELCALKWSDVDLEAGIMKISRTVSRVKSFQESGSKTKLVLGTPKSHKSVRSIPLPGFLLDLMVALKAKAFSEENYILTNSDTPMEPRACQKLFKRILKQSEVKDRKFHTIRHTFATRALELGVDIKTLSEILGHSSVSITLNVYAHSLFEQKRLAMDKLNTLYLVHTEEAVIAVAGSVTPS</sequence>
<dbReference type="GO" id="GO:0003677">
    <property type="term" value="F:DNA binding"/>
    <property type="evidence" value="ECO:0007669"/>
    <property type="project" value="UniProtKB-KW"/>
</dbReference>
<feature type="domain" description="Tyr recombinase" evidence="3">
    <location>
        <begin position="168"/>
        <end position="371"/>
    </location>
</feature>
<evidence type="ECO:0000259" key="3">
    <source>
        <dbReference type="PROSITE" id="PS51898"/>
    </source>
</evidence>
<dbReference type="AlphaFoldDB" id="A0A644VSG5"/>
<dbReference type="InterPro" id="IPR050090">
    <property type="entry name" value="Tyrosine_recombinase_XerCD"/>
</dbReference>
<name>A0A644VSG5_9ZZZZ</name>
<dbReference type="PROSITE" id="PS51898">
    <property type="entry name" value="TYR_RECOMBINASE"/>
    <property type="match status" value="1"/>
</dbReference>
<dbReference type="InterPro" id="IPR013762">
    <property type="entry name" value="Integrase-like_cat_sf"/>
</dbReference>
<keyword evidence="2" id="KW-0233">DNA recombination</keyword>
<comment type="caution">
    <text evidence="4">The sequence shown here is derived from an EMBL/GenBank/DDBJ whole genome shotgun (WGS) entry which is preliminary data.</text>
</comment>
<dbReference type="Gene3D" id="1.10.443.10">
    <property type="entry name" value="Intergrase catalytic core"/>
    <property type="match status" value="1"/>
</dbReference>
<evidence type="ECO:0000313" key="4">
    <source>
        <dbReference type="EMBL" id="MPL94276.1"/>
    </source>
</evidence>
<dbReference type="CDD" id="cd01189">
    <property type="entry name" value="INT_ICEBs1_C_like"/>
    <property type="match status" value="1"/>
</dbReference>
<dbReference type="SUPFAM" id="SSF56349">
    <property type="entry name" value="DNA breaking-rejoining enzymes"/>
    <property type="match status" value="1"/>
</dbReference>
<proteinExistence type="predicted"/>
<dbReference type="GO" id="GO:0006310">
    <property type="term" value="P:DNA recombination"/>
    <property type="evidence" value="ECO:0007669"/>
    <property type="project" value="UniProtKB-KW"/>
</dbReference>
<dbReference type="InterPro" id="IPR010998">
    <property type="entry name" value="Integrase_recombinase_N"/>
</dbReference>
<dbReference type="Pfam" id="PF00589">
    <property type="entry name" value="Phage_integrase"/>
    <property type="match status" value="1"/>
</dbReference>
<protein>
    <submittedName>
        <fullName evidence="4">Tyrosine recombinase XerC</fullName>
    </submittedName>
</protein>
<gene>
    <name evidence="4" type="primary">xerC_42</name>
    <name evidence="4" type="ORF">SDC9_40427</name>
</gene>
<organism evidence="4">
    <name type="scientific">bioreactor metagenome</name>
    <dbReference type="NCBI Taxonomy" id="1076179"/>
    <lineage>
        <taxon>unclassified sequences</taxon>
        <taxon>metagenomes</taxon>
        <taxon>ecological metagenomes</taxon>
    </lineage>
</organism>
<dbReference type="PANTHER" id="PTHR30349:SF91">
    <property type="entry name" value="INTA PROTEIN"/>
    <property type="match status" value="1"/>
</dbReference>
<evidence type="ECO:0000256" key="2">
    <source>
        <dbReference type="ARBA" id="ARBA00023172"/>
    </source>
</evidence>
<evidence type="ECO:0000256" key="1">
    <source>
        <dbReference type="ARBA" id="ARBA00023125"/>
    </source>
</evidence>
<dbReference type="InterPro" id="IPR002104">
    <property type="entry name" value="Integrase_catalytic"/>
</dbReference>
<accession>A0A644VSG5</accession>
<dbReference type="InterPro" id="IPR011010">
    <property type="entry name" value="DNA_brk_join_enz"/>
</dbReference>
<dbReference type="Gene3D" id="1.10.150.130">
    <property type="match status" value="1"/>
</dbReference>
<dbReference type="EMBL" id="VSSQ01000421">
    <property type="protein sequence ID" value="MPL94276.1"/>
    <property type="molecule type" value="Genomic_DNA"/>
</dbReference>
<dbReference type="PANTHER" id="PTHR30349">
    <property type="entry name" value="PHAGE INTEGRASE-RELATED"/>
    <property type="match status" value="1"/>
</dbReference>
<dbReference type="GO" id="GO:0015074">
    <property type="term" value="P:DNA integration"/>
    <property type="evidence" value="ECO:0007669"/>
    <property type="project" value="InterPro"/>
</dbReference>
<keyword evidence="1" id="KW-0238">DNA-binding</keyword>
<reference evidence="4" key="1">
    <citation type="submission" date="2019-08" db="EMBL/GenBank/DDBJ databases">
        <authorList>
            <person name="Kucharzyk K."/>
            <person name="Murdoch R.W."/>
            <person name="Higgins S."/>
            <person name="Loffler F."/>
        </authorList>
    </citation>
    <scope>NUCLEOTIDE SEQUENCE</scope>
</reference>